<evidence type="ECO:0000256" key="1">
    <source>
        <dbReference type="ARBA" id="ARBA00004906"/>
    </source>
</evidence>
<dbReference type="InterPro" id="IPR016158">
    <property type="entry name" value="Cullin_homology"/>
</dbReference>
<dbReference type="OrthoDB" id="27073at2759"/>
<accession>A0A0A1TZ89</accession>
<dbReference type="SMART" id="SM00884">
    <property type="entry name" value="Cullin_Nedd8"/>
    <property type="match status" value="1"/>
</dbReference>
<dbReference type="GO" id="GO:0016567">
    <property type="term" value="P:protein ubiquitination"/>
    <property type="evidence" value="ECO:0007669"/>
    <property type="project" value="UniProtKB-UniPathway"/>
</dbReference>
<dbReference type="SMART" id="SM00182">
    <property type="entry name" value="CULLIN"/>
    <property type="match status" value="1"/>
</dbReference>
<dbReference type="InterPro" id="IPR036317">
    <property type="entry name" value="Cullin_homology_sf"/>
</dbReference>
<feature type="domain" description="Cullin family profile" evidence="5">
    <location>
        <begin position="395"/>
        <end position="592"/>
    </location>
</feature>
<dbReference type="PROSITE" id="PS50069">
    <property type="entry name" value="CULLIN_2"/>
    <property type="match status" value="1"/>
</dbReference>
<reference evidence="6 7" key="1">
    <citation type="submission" date="2012-10" db="EMBL/GenBank/DDBJ databases">
        <authorList>
            <person name="Zafar N."/>
            <person name="Inman J."/>
            <person name="Hall N."/>
            <person name="Lorenzi H."/>
            <person name="Caler E."/>
        </authorList>
    </citation>
    <scope>NUCLEOTIDE SEQUENCE [LARGE SCALE GENOMIC DNA]</scope>
    <source>
        <strain evidence="6 7">IP1</strain>
    </source>
</reference>
<evidence type="ECO:0000313" key="6">
    <source>
        <dbReference type="EMBL" id="ELP83831.1"/>
    </source>
</evidence>
<dbReference type="InterPro" id="IPR001373">
    <property type="entry name" value="Cullin_N"/>
</dbReference>
<dbReference type="Gene3D" id="1.10.10.10">
    <property type="entry name" value="Winged helix-like DNA-binding domain superfamily/Winged helix DNA-binding domain"/>
    <property type="match status" value="1"/>
</dbReference>
<dbReference type="InterPro" id="IPR045093">
    <property type="entry name" value="Cullin"/>
</dbReference>
<dbReference type="Gene3D" id="1.20.1310.10">
    <property type="entry name" value="Cullin Repeats"/>
    <property type="match status" value="1"/>
</dbReference>
<evidence type="ECO:0000256" key="3">
    <source>
        <dbReference type="PROSITE-ProRule" id="PRU00330"/>
    </source>
</evidence>
<dbReference type="AlphaFoldDB" id="A0A0A1TZ89"/>
<dbReference type="RefSeq" id="XP_004183177.1">
    <property type="nucleotide sequence ID" value="XM_004183129.1"/>
</dbReference>
<dbReference type="InterPro" id="IPR036390">
    <property type="entry name" value="WH_DNA-bd_sf"/>
</dbReference>
<evidence type="ECO:0000256" key="2">
    <source>
        <dbReference type="ARBA" id="ARBA00006019"/>
    </source>
</evidence>
<name>A0A0A1TZ89_ENTIV</name>
<evidence type="ECO:0000256" key="4">
    <source>
        <dbReference type="RuleBase" id="RU003829"/>
    </source>
</evidence>
<dbReference type="GO" id="GO:0006511">
    <property type="term" value="P:ubiquitin-dependent protein catabolic process"/>
    <property type="evidence" value="ECO:0007669"/>
    <property type="project" value="InterPro"/>
</dbReference>
<gene>
    <name evidence="6" type="ORF">EIN_197540</name>
</gene>
<evidence type="ECO:0000313" key="7">
    <source>
        <dbReference type="Proteomes" id="UP000014680"/>
    </source>
</evidence>
<sequence>MSTITTDEKTRIDTLFVELTSFFNSLFKGSVSITLINNTHSLIYSCFEDISYTADYGLEKLEVVLETFLNAEFAVLEKTKQELIPTLLQKQFDEWKNVRKYLLFVFSCLDYCPHQRVNATVKSVLKHTFRETFFEKLVVNVKIFDVLVSLISTARFSAQLKTNDLHAILSILQFHFDEQLAFHLQSFQRKNEEQALTDYRAFLATLDKLNVSELLNQLIKFVDNERSMINQALLPNMQLPMTNLLHMEIIDQISPKVVSSYRELLEGNKEKEILVISKLFDGPKEATPFVEITREFFKRLFDDKEKESEKTTGSVEGAMNYLIAMKEKAEHMKRTYFYGNVYLVECVSNTMKNCLSRSSFKEKGEEKTVEAIMGSYSQKVLTTASEEMALSKMGEVIDLAMYLPSKENFIAIYQKLLIKRIVEGTSKSMGVETKVVDEISKNFGNALSQRLKKILSDTTLSLEMTQQFKEKEHPSVKMGVTVFSKFLVTNSESYEDVILSDEIKRVWEKFVSWYCARHQERRLEMDKLNSSVVLSYEVSGKKKKVTVSYIQYLMIHLMSLKEGKGSEYTVVELQKAISDKLECFMPHLRTLVKSGLVAINSDQRVCLTGNESIDDFLLDKIERKNKKKEHKEEKTEEEEEKVFTSVICFLTKLMKQKKDMKYDDLTKESVTTFGNGFEVKTMKKGIEYLIEKEYILRDDQDANLFHYIA</sequence>
<dbReference type="VEuPathDB" id="AmoebaDB:EIN_197540"/>
<dbReference type="Proteomes" id="UP000014680">
    <property type="component" value="Unassembled WGS sequence"/>
</dbReference>
<dbReference type="GO" id="GO:0031625">
    <property type="term" value="F:ubiquitin protein ligase binding"/>
    <property type="evidence" value="ECO:0007669"/>
    <property type="project" value="InterPro"/>
</dbReference>
<protein>
    <submittedName>
        <fullName evidence="6">Cullin-4B, putative</fullName>
    </submittedName>
</protein>
<dbReference type="KEGG" id="eiv:EIN_197540"/>
<organism evidence="6 7">
    <name type="scientific">Entamoeba invadens IP1</name>
    <dbReference type="NCBI Taxonomy" id="370355"/>
    <lineage>
        <taxon>Eukaryota</taxon>
        <taxon>Amoebozoa</taxon>
        <taxon>Evosea</taxon>
        <taxon>Archamoebae</taxon>
        <taxon>Mastigamoebida</taxon>
        <taxon>Entamoebidae</taxon>
        <taxon>Entamoeba</taxon>
    </lineage>
</organism>
<dbReference type="UniPathway" id="UPA00143"/>
<dbReference type="SUPFAM" id="SSF74788">
    <property type="entry name" value="Cullin repeat-like"/>
    <property type="match status" value="1"/>
</dbReference>
<dbReference type="GeneID" id="14882810"/>
<dbReference type="InterPro" id="IPR016159">
    <property type="entry name" value="Cullin_repeat-like_dom_sf"/>
</dbReference>
<dbReference type="InterPro" id="IPR019559">
    <property type="entry name" value="Cullin_neddylation_domain"/>
</dbReference>
<dbReference type="InterPro" id="IPR036388">
    <property type="entry name" value="WH-like_DNA-bd_sf"/>
</dbReference>
<dbReference type="OMA" id="SILQFHF"/>
<dbReference type="SUPFAM" id="SSF75632">
    <property type="entry name" value="Cullin homology domain"/>
    <property type="match status" value="1"/>
</dbReference>
<dbReference type="PANTHER" id="PTHR11932">
    <property type="entry name" value="CULLIN"/>
    <property type="match status" value="1"/>
</dbReference>
<keyword evidence="7" id="KW-1185">Reference proteome</keyword>
<dbReference type="Pfam" id="PF10557">
    <property type="entry name" value="Cullin_Nedd8"/>
    <property type="match status" value="1"/>
</dbReference>
<comment type="pathway">
    <text evidence="1">Protein modification; protein ubiquitination.</text>
</comment>
<comment type="similarity">
    <text evidence="2 3 4">Belongs to the cullin family.</text>
</comment>
<proteinExistence type="inferred from homology"/>
<dbReference type="Pfam" id="PF00888">
    <property type="entry name" value="Cullin"/>
    <property type="match status" value="1"/>
</dbReference>
<dbReference type="EMBL" id="KB207226">
    <property type="protein sequence ID" value="ELP83831.1"/>
    <property type="molecule type" value="Genomic_DNA"/>
</dbReference>
<dbReference type="SUPFAM" id="SSF46785">
    <property type="entry name" value="Winged helix' DNA-binding domain"/>
    <property type="match status" value="1"/>
</dbReference>
<evidence type="ECO:0000259" key="5">
    <source>
        <dbReference type="PROSITE" id="PS50069"/>
    </source>
</evidence>